<dbReference type="RefSeq" id="WP_249316167.1">
    <property type="nucleotide sequence ID" value="NZ_JACRSR010000002.1"/>
</dbReference>
<dbReference type="InterPro" id="IPR011055">
    <property type="entry name" value="Dup_hybrid_motif"/>
</dbReference>
<dbReference type="EMBL" id="JACRSR010000002">
    <property type="protein sequence ID" value="MBC8531543.1"/>
    <property type="molecule type" value="Genomic_DNA"/>
</dbReference>
<dbReference type="SUPFAM" id="SSF51261">
    <property type="entry name" value="Duplicated hybrid motif"/>
    <property type="match status" value="1"/>
</dbReference>
<dbReference type="Gene3D" id="2.70.70.10">
    <property type="entry name" value="Glucose Permease (Domain IIA)"/>
    <property type="match status" value="1"/>
</dbReference>
<feature type="compositionally biased region" description="Basic residues" evidence="1">
    <location>
        <begin position="47"/>
        <end position="58"/>
    </location>
</feature>
<protein>
    <submittedName>
        <fullName evidence="3">M23 family metallopeptidase</fullName>
    </submittedName>
</protein>
<feature type="compositionally biased region" description="Basic and acidic residues" evidence="1">
    <location>
        <begin position="30"/>
        <end position="43"/>
    </location>
</feature>
<dbReference type="AlphaFoldDB" id="A0A926HPT4"/>
<dbReference type="InterPro" id="IPR016047">
    <property type="entry name" value="M23ase_b-sheet_dom"/>
</dbReference>
<feature type="region of interest" description="Disordered" evidence="1">
    <location>
        <begin position="1"/>
        <end position="59"/>
    </location>
</feature>
<evidence type="ECO:0000259" key="2">
    <source>
        <dbReference type="Pfam" id="PF01551"/>
    </source>
</evidence>
<keyword evidence="4" id="KW-1185">Reference proteome</keyword>
<evidence type="ECO:0000256" key="1">
    <source>
        <dbReference type="SAM" id="MobiDB-lite"/>
    </source>
</evidence>
<reference evidence="3" key="1">
    <citation type="submission" date="2020-08" db="EMBL/GenBank/DDBJ databases">
        <title>Genome public.</title>
        <authorList>
            <person name="Liu C."/>
            <person name="Sun Q."/>
        </authorList>
    </citation>
    <scope>NUCLEOTIDE SEQUENCE</scope>
    <source>
        <strain evidence="3">NSJ-53</strain>
    </source>
</reference>
<name>A0A926HPT4_9FIRM</name>
<proteinExistence type="predicted"/>
<sequence length="263" mass="27855">MDSGYSKLPRMNVVPVSQGPAKGELPSFKKRTEEKKSSAERTGRFPRTSRKRSGRRMVRAVPVRARSGAQRAGTVQMIYPGSSILLKMGICAVVLASVLIFKSIETPATQSIVDGLRSALTYDVAIDRKLGQLEFVQNYLPGVAAVFNGGSSWVLPAEGTATKVMENGEANAMAIATTPGAMVRSAAKGTVKAIGNGRIVVDHDGVELAYEGMATAAVHVGDSVDLGQRLGGLGEEQSILTLRATKDGEAMDTLSLFQQEVTS</sequence>
<dbReference type="Pfam" id="PF01551">
    <property type="entry name" value="Peptidase_M23"/>
    <property type="match status" value="1"/>
</dbReference>
<comment type="caution">
    <text evidence="3">The sequence shown here is derived from an EMBL/GenBank/DDBJ whole genome shotgun (WGS) entry which is preliminary data.</text>
</comment>
<accession>A0A926HPT4</accession>
<organism evidence="3 4">
    <name type="scientific">Gehongia tenuis</name>
    <dbReference type="NCBI Taxonomy" id="2763655"/>
    <lineage>
        <taxon>Bacteria</taxon>
        <taxon>Bacillati</taxon>
        <taxon>Bacillota</taxon>
        <taxon>Clostridia</taxon>
        <taxon>Christensenellales</taxon>
        <taxon>Christensenellaceae</taxon>
        <taxon>Gehongia</taxon>
    </lineage>
</organism>
<feature type="domain" description="M23ase beta-sheet core" evidence="2">
    <location>
        <begin position="171"/>
        <end position="242"/>
    </location>
</feature>
<gene>
    <name evidence="3" type="ORF">H8696_06735</name>
</gene>
<evidence type="ECO:0000313" key="4">
    <source>
        <dbReference type="Proteomes" id="UP000623172"/>
    </source>
</evidence>
<dbReference type="Proteomes" id="UP000623172">
    <property type="component" value="Unassembled WGS sequence"/>
</dbReference>
<evidence type="ECO:0000313" key="3">
    <source>
        <dbReference type="EMBL" id="MBC8531543.1"/>
    </source>
</evidence>